<reference evidence="2 3" key="1">
    <citation type="submission" date="2018-10" db="EMBL/GenBank/DDBJ databases">
        <title>Rhodobacter sp . BO-81.</title>
        <authorList>
            <person name="Im W.T."/>
        </authorList>
    </citation>
    <scope>NUCLEOTIDE SEQUENCE [LARGE SCALE GENOMIC DNA]</scope>
    <source>
        <strain evidence="2 3">BO-81</strain>
    </source>
</reference>
<dbReference type="AlphaFoldDB" id="A0A421BIX3"/>
<proteinExistence type="predicted"/>
<sequence length="1037" mass="115435">MFREFGYLSGWLVTHTLNDNYGEEDRKVYRLIENTLGVSLDTQTARRNLHQSFVQLCDRMGLPSRGFDRMVDLYLLHAGVARSQLPHLVRAFRRQHDLFGAPPLETTVSLNRWEDDSLDFLPQGIETPRRAILWDETAWHAALYARIAQAPESFTPKNAFEETFYDCFRDEQVGTQSPASYNKAVVQPKLHWTDEGLMLRLPRAQGRIAVFIDGSDRPLRLKGGEDWLLEQPWPRRIVCEIDGHRFELNFLSDQSRFAVFDMTIGRFLSERQVGWGDDIELDTSDALVAARQPFSIAGMDAISLGEDCYVQRAPLGLRPTELTIGASRLSLRTKARRRLIISGGEIADGSSGKLFGTDAMIHVETGLATREMRKIRIASDAGTWLVDIPIDEGRGVLPLSNALSSTPSPDPQRLRLELMAPSNGDAEPRPTGIVLSAWVWPGFERKEGASYLATSAPTNFLQDQSSYVIVSPQGLHLDAKGGYTHANAVFGIEGKTVSFRLPWNDISLQRRRIDGTASTVPLGARISLGAADRHGHISIHCPDRNASLQIGTRHEAAPFALGMTRNLAISDLLGRGGGASVILRRGNGAEVVLFELVDVLEPTRFHLRSIRDGLEISLAFGTRIDAIAIETENEIGERSFHEVALGRWPSRSAPPAWLSARLRGEGAREVLVSVHHVSSTAGLRIGRIFVRPDSTSPNESWRPLRNARGDSFVVPLSFGHDLKDAACDQPKLRFETLSRWMADCYALECWQNPGLERTLVPRWHSLGRIITELPLGSGLLIAASFVPAAEETSPSWVPLAHPVEIDAGLYSATPTAFLQLGELPDDGLRAGARLAALSNVRLRDGLLHAQALMAFDNSRQAQTTDVQLKGFKTEKFFKLFPIFDTDPAAGWFWHGTPLLGPDHLRAAFQQFVERLEAARLFVDEEPETGGNSRRREALRTLVDGVWNRTDTAFRPPMPKRNATDDCPVQTDLWIAVTLSEFARASRRGEAASFVETTAKDLGLRREDVLASLGFLLRLAPELFFYFLLLWQLAKVRP</sequence>
<feature type="transmembrane region" description="Helical" evidence="1">
    <location>
        <begin position="1008"/>
        <end position="1030"/>
    </location>
</feature>
<dbReference type="EMBL" id="RCHI01000031">
    <property type="protein sequence ID" value="RLL61521.1"/>
    <property type="molecule type" value="Genomic_DNA"/>
</dbReference>
<comment type="caution">
    <text evidence="2">The sequence shown here is derived from an EMBL/GenBank/DDBJ whole genome shotgun (WGS) entry which is preliminary data.</text>
</comment>
<gene>
    <name evidence="2" type="ORF">DYS74_18030</name>
</gene>
<accession>A0A421BIX3</accession>
<dbReference type="Proteomes" id="UP000279673">
    <property type="component" value="Unassembled WGS sequence"/>
</dbReference>
<evidence type="ECO:0000313" key="2">
    <source>
        <dbReference type="EMBL" id="RLL61521.1"/>
    </source>
</evidence>
<name>A0A421BIX3_9RHOB</name>
<keyword evidence="1" id="KW-1133">Transmembrane helix</keyword>
<organism evidence="2 3">
    <name type="scientific">Paenirhodobacter hankyongi</name>
    <dbReference type="NCBI Taxonomy" id="2294033"/>
    <lineage>
        <taxon>Bacteria</taxon>
        <taxon>Pseudomonadati</taxon>
        <taxon>Pseudomonadota</taxon>
        <taxon>Alphaproteobacteria</taxon>
        <taxon>Rhodobacterales</taxon>
        <taxon>Rhodobacter group</taxon>
        <taxon>Paenirhodobacter</taxon>
    </lineage>
</organism>
<keyword evidence="1" id="KW-0812">Transmembrane</keyword>
<evidence type="ECO:0000313" key="3">
    <source>
        <dbReference type="Proteomes" id="UP000279673"/>
    </source>
</evidence>
<protein>
    <submittedName>
        <fullName evidence="2">Uncharacterized protein</fullName>
    </submittedName>
</protein>
<evidence type="ECO:0000256" key="1">
    <source>
        <dbReference type="SAM" id="Phobius"/>
    </source>
</evidence>
<keyword evidence="1" id="KW-0472">Membrane</keyword>
<keyword evidence="3" id="KW-1185">Reference proteome</keyword>